<accession>A0AAX6H6E5</accession>
<keyword evidence="2" id="KW-1185">Reference proteome</keyword>
<protein>
    <submittedName>
        <fullName evidence="1">Uncharacterized protein</fullName>
    </submittedName>
</protein>
<reference evidence="1" key="1">
    <citation type="journal article" date="2023" name="GigaByte">
        <title>Genome assembly of the bearded iris, Iris pallida Lam.</title>
        <authorList>
            <person name="Bruccoleri R.E."/>
            <person name="Oakeley E.J."/>
            <person name="Faust A.M.E."/>
            <person name="Altorfer M."/>
            <person name="Dessus-Babus S."/>
            <person name="Burckhardt D."/>
            <person name="Oertli M."/>
            <person name="Naumann U."/>
            <person name="Petersen F."/>
            <person name="Wong J."/>
        </authorList>
    </citation>
    <scope>NUCLEOTIDE SEQUENCE</scope>
    <source>
        <strain evidence="1">GSM-AAB239-AS_SAM_17_03QT</strain>
    </source>
</reference>
<evidence type="ECO:0000313" key="2">
    <source>
        <dbReference type="Proteomes" id="UP001140949"/>
    </source>
</evidence>
<name>A0AAX6H6E5_IRIPA</name>
<dbReference type="Proteomes" id="UP001140949">
    <property type="component" value="Unassembled WGS sequence"/>
</dbReference>
<reference evidence="1" key="2">
    <citation type="submission" date="2023-04" db="EMBL/GenBank/DDBJ databases">
        <authorList>
            <person name="Bruccoleri R.E."/>
            <person name="Oakeley E.J."/>
            <person name="Faust A.-M."/>
            <person name="Dessus-Babus S."/>
            <person name="Altorfer M."/>
            <person name="Burckhardt D."/>
            <person name="Oertli M."/>
            <person name="Naumann U."/>
            <person name="Petersen F."/>
            <person name="Wong J."/>
        </authorList>
    </citation>
    <scope>NUCLEOTIDE SEQUENCE</scope>
    <source>
        <strain evidence="1">GSM-AAB239-AS_SAM_17_03QT</strain>
        <tissue evidence="1">Leaf</tissue>
    </source>
</reference>
<proteinExistence type="predicted"/>
<dbReference type="EMBL" id="JANAVB010012196">
    <property type="protein sequence ID" value="KAJ6836393.1"/>
    <property type="molecule type" value="Genomic_DNA"/>
</dbReference>
<gene>
    <name evidence="1" type="ORF">M6B38_327870</name>
</gene>
<organism evidence="1 2">
    <name type="scientific">Iris pallida</name>
    <name type="common">Sweet iris</name>
    <dbReference type="NCBI Taxonomy" id="29817"/>
    <lineage>
        <taxon>Eukaryota</taxon>
        <taxon>Viridiplantae</taxon>
        <taxon>Streptophyta</taxon>
        <taxon>Embryophyta</taxon>
        <taxon>Tracheophyta</taxon>
        <taxon>Spermatophyta</taxon>
        <taxon>Magnoliopsida</taxon>
        <taxon>Liliopsida</taxon>
        <taxon>Asparagales</taxon>
        <taxon>Iridaceae</taxon>
        <taxon>Iridoideae</taxon>
        <taxon>Irideae</taxon>
        <taxon>Iris</taxon>
    </lineage>
</organism>
<sequence>MISFLNWQQFHGTLLKHMGICSYYLSGEKKTWVRLIARWKICEK</sequence>
<evidence type="ECO:0000313" key="1">
    <source>
        <dbReference type="EMBL" id="KAJ6836393.1"/>
    </source>
</evidence>
<dbReference type="AlphaFoldDB" id="A0AAX6H6E5"/>
<comment type="caution">
    <text evidence="1">The sequence shown here is derived from an EMBL/GenBank/DDBJ whole genome shotgun (WGS) entry which is preliminary data.</text>
</comment>